<sequence>MTLDPASITSPAREATIVSSVFGVNSPRNCLYTNTSTNAPTNSRTTPSTYSHARRFFLVTSVGTAATP</sequence>
<dbReference type="EMBL" id="CSBK01000178">
    <property type="protein sequence ID" value="COX05876.1"/>
    <property type="molecule type" value="Genomic_DNA"/>
</dbReference>
<evidence type="ECO:0000313" key="2">
    <source>
        <dbReference type="Proteomes" id="UP000039021"/>
    </source>
</evidence>
<dbReference type="Proteomes" id="UP000039021">
    <property type="component" value="Unassembled WGS sequence"/>
</dbReference>
<gene>
    <name evidence="1" type="ORF">ERS007739_00600</name>
</gene>
<protein>
    <submittedName>
        <fullName evidence="1">Uncharacterized protein</fullName>
    </submittedName>
</protein>
<organism evidence="1 2">
    <name type="scientific">Mycobacterium tuberculosis</name>
    <dbReference type="NCBI Taxonomy" id="1773"/>
    <lineage>
        <taxon>Bacteria</taxon>
        <taxon>Bacillati</taxon>
        <taxon>Actinomycetota</taxon>
        <taxon>Actinomycetes</taxon>
        <taxon>Mycobacteriales</taxon>
        <taxon>Mycobacteriaceae</taxon>
        <taxon>Mycobacterium</taxon>
        <taxon>Mycobacterium tuberculosis complex</taxon>
    </lineage>
</organism>
<comment type="caution">
    <text evidence="1">The sequence shown here is derived from an EMBL/GenBank/DDBJ whole genome shotgun (WGS) entry which is preliminary data.</text>
</comment>
<reference evidence="2" key="1">
    <citation type="submission" date="2015-03" db="EMBL/GenBank/DDBJ databases">
        <authorList>
            <consortium name="Pathogen Informatics"/>
        </authorList>
    </citation>
    <scope>NUCLEOTIDE SEQUENCE [LARGE SCALE GENOMIC DNA]</scope>
    <source>
        <strain evidence="2">N09902308</strain>
    </source>
</reference>
<name>A0A916L879_MYCTX</name>
<dbReference type="AlphaFoldDB" id="A0A916L879"/>
<proteinExistence type="predicted"/>
<accession>A0A916L879</accession>
<evidence type="ECO:0000313" key="1">
    <source>
        <dbReference type="EMBL" id="COX05876.1"/>
    </source>
</evidence>